<feature type="region of interest" description="Disordered" evidence="2">
    <location>
        <begin position="425"/>
        <end position="481"/>
    </location>
</feature>
<feature type="compositionally biased region" description="Polar residues" evidence="2">
    <location>
        <begin position="373"/>
        <end position="385"/>
    </location>
</feature>
<dbReference type="KEGG" id="scm:SCHCO_02585886"/>
<organism evidence="4">
    <name type="scientific">Schizophyllum commune (strain H4-8 / FGSC 9210)</name>
    <name type="common">Split gill fungus</name>
    <dbReference type="NCBI Taxonomy" id="578458"/>
    <lineage>
        <taxon>Eukaryota</taxon>
        <taxon>Fungi</taxon>
        <taxon>Dikarya</taxon>
        <taxon>Basidiomycota</taxon>
        <taxon>Agaricomycotina</taxon>
        <taxon>Agaricomycetes</taxon>
        <taxon>Agaricomycetidae</taxon>
        <taxon>Agaricales</taxon>
        <taxon>Schizophyllaceae</taxon>
        <taxon>Schizophyllum</taxon>
    </lineage>
</organism>
<protein>
    <submittedName>
        <fullName evidence="3">Expressed protein</fullName>
    </submittedName>
</protein>
<dbReference type="OMA" id="MNTHEAD"/>
<dbReference type="PANTHER" id="PTHR12832:SF11">
    <property type="entry name" value="LD23868P"/>
    <property type="match status" value="1"/>
</dbReference>
<dbReference type="EMBL" id="GL377309">
    <property type="protein sequence ID" value="EFI94469.1"/>
    <property type="molecule type" value="Genomic_DNA"/>
</dbReference>
<sequence>MLLSRSSSQQAKAAPEAKNGMADLQARVEKMVHKAFWDEALEALNSQDPSIQIHRLHRLHADIYEAIKGLLPPGHRVLSVLSAPYPPPSVSPLHTTIALLRDTLSALKERCAPIRDEKIDQIVSELDRAPPYSSEDSLHPEQRAEHQAIASRVIIDSIQALISLAQEMKSDLTQTVLGVMTEQQIRTIVTEQARIRERELILTLMSKDTVKEAWIAWINEVKAHANTLELPVWIARLLDALGANIPVAANIIQYISQPSDSAESRPPPPPNNLPPPLFFCAPDLFRLQNHLQALVIVASLRSLVNIPQAPHTSHSPSPTSNDLTHRLWTLLETEIKPEHEAGASAGETKIVNLADEVLRARRQARADGGDASALSSDEGSRTSAPSPLEDEAKVRAAVERTLRAEDPVFALLQKRVLEWLARALAAPSPPPPVAPERMRTGRDGVGHGRTKSGAGHGRSDSLEGRTDSLEDVPTGLPPPPKGFEDAVLAKALRDAVRMLQTQCVQWVRGVWGDVVEA</sequence>
<name>D8QC63_SCHCM</name>
<dbReference type="eggNOG" id="ENOG502SHUF">
    <property type="taxonomic scope" value="Eukaryota"/>
</dbReference>
<dbReference type="Proteomes" id="UP000007431">
    <property type="component" value="Unassembled WGS sequence"/>
</dbReference>
<dbReference type="RefSeq" id="XP_003029372.1">
    <property type="nucleotide sequence ID" value="XM_003029326.1"/>
</dbReference>
<dbReference type="HOGENOM" id="CLU_011749_0_0_1"/>
<keyword evidence="4" id="KW-1185">Reference proteome</keyword>
<evidence type="ECO:0000313" key="3">
    <source>
        <dbReference type="EMBL" id="EFI94469.1"/>
    </source>
</evidence>
<reference evidence="3 4" key="1">
    <citation type="journal article" date="2010" name="Nat. Biotechnol.">
        <title>Genome sequence of the model mushroom Schizophyllum commune.</title>
        <authorList>
            <person name="Ohm R.A."/>
            <person name="de Jong J.F."/>
            <person name="Lugones L.G."/>
            <person name="Aerts A."/>
            <person name="Kothe E."/>
            <person name="Stajich J.E."/>
            <person name="de Vries R.P."/>
            <person name="Record E."/>
            <person name="Levasseur A."/>
            <person name="Baker S.E."/>
            <person name="Bartholomew K.A."/>
            <person name="Coutinho P.M."/>
            <person name="Erdmann S."/>
            <person name="Fowler T.J."/>
            <person name="Gathman A.C."/>
            <person name="Lombard V."/>
            <person name="Henrissat B."/>
            <person name="Knabe N."/>
            <person name="Kuees U."/>
            <person name="Lilly W.W."/>
            <person name="Lindquist E."/>
            <person name="Lucas S."/>
            <person name="Magnuson J.K."/>
            <person name="Piumi F."/>
            <person name="Raudaskoski M."/>
            <person name="Salamov A."/>
            <person name="Schmutz J."/>
            <person name="Schwarze F.W.M.R."/>
            <person name="vanKuyk P.A."/>
            <person name="Horton J.S."/>
            <person name="Grigoriev I.V."/>
            <person name="Woesten H.A.B."/>
        </authorList>
    </citation>
    <scope>NUCLEOTIDE SEQUENCE [LARGE SCALE GENOMIC DNA]</scope>
    <source>
        <strain evidence="4">H4-8 / FGSC 9210</strain>
    </source>
</reference>
<dbReference type="AlphaFoldDB" id="D8QC63"/>
<accession>D8QC63</accession>
<evidence type="ECO:0000256" key="2">
    <source>
        <dbReference type="SAM" id="MobiDB-lite"/>
    </source>
</evidence>
<dbReference type="Pfam" id="PF05794">
    <property type="entry name" value="Tcp11"/>
    <property type="match status" value="1"/>
</dbReference>
<dbReference type="InParanoid" id="D8QC63"/>
<feature type="region of interest" description="Disordered" evidence="2">
    <location>
        <begin position="363"/>
        <end position="392"/>
    </location>
</feature>
<dbReference type="VEuPathDB" id="FungiDB:SCHCODRAFT_02585886"/>
<dbReference type="InterPro" id="IPR008862">
    <property type="entry name" value="Tcp11"/>
</dbReference>
<dbReference type="OrthoDB" id="276323at2759"/>
<dbReference type="PANTHER" id="PTHR12832">
    <property type="entry name" value="TESTIS-SPECIFIC PROTEIN PBS13 T-COMPLEX 11"/>
    <property type="match status" value="1"/>
</dbReference>
<dbReference type="GeneID" id="9591204"/>
<dbReference type="GO" id="GO:0007165">
    <property type="term" value="P:signal transduction"/>
    <property type="evidence" value="ECO:0007669"/>
    <property type="project" value="TreeGrafter"/>
</dbReference>
<comment type="similarity">
    <text evidence="1">Belongs to the TCP11 family.</text>
</comment>
<evidence type="ECO:0000256" key="1">
    <source>
        <dbReference type="ARBA" id="ARBA00010954"/>
    </source>
</evidence>
<feature type="compositionally biased region" description="Basic and acidic residues" evidence="2">
    <location>
        <begin position="457"/>
        <end position="468"/>
    </location>
</feature>
<evidence type="ECO:0000313" key="4">
    <source>
        <dbReference type="Proteomes" id="UP000007431"/>
    </source>
</evidence>
<gene>
    <name evidence="3" type="ORF">SCHCODRAFT_82964</name>
</gene>
<proteinExistence type="inferred from homology"/>
<feature type="compositionally biased region" description="Basic and acidic residues" evidence="2">
    <location>
        <begin position="436"/>
        <end position="446"/>
    </location>
</feature>